<gene>
    <name evidence="2" type="ORF">HGRIS_010366</name>
</gene>
<protein>
    <submittedName>
        <fullName evidence="2">Uncharacterized protein</fullName>
    </submittedName>
</protein>
<reference evidence="3" key="1">
    <citation type="submission" date="2024-06" db="EMBL/GenBank/DDBJ databases">
        <title>Multi-omics analyses provide insights into the biosynthesis of the anticancer antibiotic pleurotin in Hohenbuehelia grisea.</title>
        <authorList>
            <person name="Weaver J.A."/>
            <person name="Alberti F."/>
        </authorList>
    </citation>
    <scope>NUCLEOTIDE SEQUENCE [LARGE SCALE GENOMIC DNA]</scope>
    <source>
        <strain evidence="3">T-177</strain>
    </source>
</reference>
<proteinExistence type="predicted"/>
<feature type="compositionally biased region" description="Basic and acidic residues" evidence="1">
    <location>
        <begin position="120"/>
        <end position="129"/>
    </location>
</feature>
<feature type="compositionally biased region" description="Polar residues" evidence="1">
    <location>
        <begin position="43"/>
        <end position="60"/>
    </location>
</feature>
<dbReference type="EMBL" id="JASNQZ010000012">
    <property type="protein sequence ID" value="KAL0950409.1"/>
    <property type="molecule type" value="Genomic_DNA"/>
</dbReference>
<evidence type="ECO:0000313" key="2">
    <source>
        <dbReference type="EMBL" id="KAL0950409.1"/>
    </source>
</evidence>
<evidence type="ECO:0000313" key="3">
    <source>
        <dbReference type="Proteomes" id="UP001556367"/>
    </source>
</evidence>
<accession>A0ABR3J446</accession>
<name>A0ABR3J446_9AGAR</name>
<dbReference type="Proteomes" id="UP001556367">
    <property type="component" value="Unassembled WGS sequence"/>
</dbReference>
<sequence length="129" mass="14415">MPRCQQKAFLMHNRVLAGVLIGNEGVSASSSVATEKVFGSSTCSTLRGTASDVQEPSTSARQRRRRAIFTLLLQPGRGFNWGPIPYKYRCRIRREPEYPRIDRQPQSLRVGSFSHVPEVQGKENRAVAA</sequence>
<evidence type="ECO:0000256" key="1">
    <source>
        <dbReference type="SAM" id="MobiDB-lite"/>
    </source>
</evidence>
<comment type="caution">
    <text evidence="2">The sequence shown here is derived from an EMBL/GenBank/DDBJ whole genome shotgun (WGS) entry which is preliminary data.</text>
</comment>
<organism evidence="2 3">
    <name type="scientific">Hohenbuehelia grisea</name>
    <dbReference type="NCBI Taxonomy" id="104357"/>
    <lineage>
        <taxon>Eukaryota</taxon>
        <taxon>Fungi</taxon>
        <taxon>Dikarya</taxon>
        <taxon>Basidiomycota</taxon>
        <taxon>Agaricomycotina</taxon>
        <taxon>Agaricomycetes</taxon>
        <taxon>Agaricomycetidae</taxon>
        <taxon>Agaricales</taxon>
        <taxon>Pleurotineae</taxon>
        <taxon>Pleurotaceae</taxon>
        <taxon>Hohenbuehelia</taxon>
    </lineage>
</organism>
<keyword evidence="3" id="KW-1185">Reference proteome</keyword>
<feature type="region of interest" description="Disordered" evidence="1">
    <location>
        <begin position="43"/>
        <end position="62"/>
    </location>
</feature>
<feature type="region of interest" description="Disordered" evidence="1">
    <location>
        <begin position="101"/>
        <end position="129"/>
    </location>
</feature>